<dbReference type="InterPro" id="IPR036188">
    <property type="entry name" value="FAD/NAD-bd_sf"/>
</dbReference>
<evidence type="ECO:0000256" key="1">
    <source>
        <dbReference type="ARBA" id="ARBA00001917"/>
    </source>
</evidence>
<dbReference type="RefSeq" id="WP_154460104.1">
    <property type="nucleotide sequence ID" value="NZ_VUMM01000008.1"/>
</dbReference>
<keyword evidence="6" id="KW-0479">Metal-binding</keyword>
<dbReference type="PANTHER" id="PTHR42917">
    <property type="entry name" value="2,4-DIENOYL-COA REDUCTASE"/>
    <property type="match status" value="1"/>
</dbReference>
<evidence type="ECO:0000256" key="8">
    <source>
        <dbReference type="ARBA" id="ARBA00023004"/>
    </source>
</evidence>
<dbReference type="Gene3D" id="3.20.20.70">
    <property type="entry name" value="Aldolase class I"/>
    <property type="match status" value="1"/>
</dbReference>
<protein>
    <submittedName>
        <fullName evidence="12">NAD(P)-binding protein</fullName>
    </submittedName>
</protein>
<dbReference type="Pfam" id="PF00724">
    <property type="entry name" value="Oxidored_FMN"/>
    <property type="match status" value="1"/>
</dbReference>
<evidence type="ECO:0000256" key="3">
    <source>
        <dbReference type="ARBA" id="ARBA00011048"/>
    </source>
</evidence>
<dbReference type="CDD" id="cd02803">
    <property type="entry name" value="OYE_like_FMN_family"/>
    <property type="match status" value="1"/>
</dbReference>
<dbReference type="SUPFAM" id="SSF51905">
    <property type="entry name" value="FAD/NAD(P)-binding domain"/>
    <property type="match status" value="1"/>
</dbReference>
<evidence type="ECO:0000256" key="9">
    <source>
        <dbReference type="ARBA" id="ARBA00023014"/>
    </source>
</evidence>
<dbReference type="EMBL" id="VUMM01000008">
    <property type="protein sequence ID" value="MSS01571.1"/>
    <property type="molecule type" value="Genomic_DNA"/>
</dbReference>
<dbReference type="Gene3D" id="3.40.50.720">
    <property type="entry name" value="NAD(P)-binding Rossmann-like Domain"/>
    <property type="match status" value="1"/>
</dbReference>
<keyword evidence="8" id="KW-0408">Iron</keyword>
<gene>
    <name evidence="12" type="ORF">FYJ50_05575</name>
</gene>
<keyword evidence="9" id="KW-0411">Iron-sulfur</keyword>
<comment type="similarity">
    <text evidence="3">In the N-terminal section; belongs to the NADH:flavin oxidoreductase/NADH oxidase family.</text>
</comment>
<proteinExistence type="inferred from homology"/>
<evidence type="ECO:0000256" key="2">
    <source>
        <dbReference type="ARBA" id="ARBA00001966"/>
    </source>
</evidence>
<accession>A0A7X2N350</accession>
<feature type="domain" description="FAD/NAD(P)-binding" evidence="11">
    <location>
        <begin position="384"/>
        <end position="608"/>
    </location>
</feature>
<comment type="caution">
    <text evidence="12">The sequence shown here is derived from an EMBL/GenBank/DDBJ whole genome shotgun (WGS) entry which is preliminary data.</text>
</comment>
<evidence type="ECO:0000259" key="11">
    <source>
        <dbReference type="Pfam" id="PF07992"/>
    </source>
</evidence>
<dbReference type="Gene3D" id="3.50.50.60">
    <property type="entry name" value="FAD/NAD(P)-binding domain"/>
    <property type="match status" value="1"/>
</dbReference>
<evidence type="ECO:0000256" key="4">
    <source>
        <dbReference type="ARBA" id="ARBA00022630"/>
    </source>
</evidence>
<evidence type="ECO:0000256" key="7">
    <source>
        <dbReference type="ARBA" id="ARBA00023002"/>
    </source>
</evidence>
<dbReference type="PRINTS" id="PR00469">
    <property type="entry name" value="PNDRDTASEII"/>
</dbReference>
<comment type="cofactor">
    <cofactor evidence="2">
        <name>[4Fe-4S] cluster</name>
        <dbReference type="ChEBI" id="CHEBI:49883"/>
    </cofactor>
</comment>
<evidence type="ECO:0000313" key="13">
    <source>
        <dbReference type="Proteomes" id="UP000470082"/>
    </source>
</evidence>
<sequence length="643" mass="69460">MLNHVFSKLKVGNCIFPNRFLVPAMVTNYCTVDGMITDRYIAYMAEKAKGGYGVLITEDYCIQEHMKGYARIPGLWKDDQIEGNKKLTETIHSYGSKIFCQMYHPGKQATFMSQDGVQPVAPSSIKDPLCQALPRELTVDEIHQIVKDFGSAAKRCEEAGFDGIEIHAGHGYLIAEFLSPFINKRNDEYGGCFENRVRFLDEIYNEIRKNTKSIAVTVRFSANEYVTGGRTEVESYQLAIHLDQLGIDGLNISNGAYASDATHQIIAPMFTNHGINVDVAGEIKKMVSCPVFVANRINNPSMIDAIIAGGKVDAVCVGRGSIADPDMPNKAKEGRFDEINYCLGCLQGCGNSLFGPKQEVDCLVNPRVGQEYKDCLCKVENPKNVLVAGAGPAGLMAARTAAQKGHNVTLYEATNHLGGAFRAAAYPSGKGDLATLVASYSAQCKKLGVDIILNTPVTEDILKEANADTVIIATGSKPFAPNIEGIERAVNAEDVLYGNTELPFGPVVVCGGGEVGGETAEFIATNMMLPVTILEMQSEILNEMCFQNKVPLLGLLAQRQVQVITNAKVSKVSENTVSYIAADGSCQTIPAVSVVCAFGYKAYNPLEEIANKYCDDVKVIGSAIKAGNAMTAIQEGYQAALNI</sequence>
<dbReference type="InterPro" id="IPR013785">
    <property type="entry name" value="Aldolase_TIM"/>
</dbReference>
<keyword evidence="4" id="KW-0285">Flavoprotein</keyword>
<comment type="cofactor">
    <cofactor evidence="1">
        <name>FMN</name>
        <dbReference type="ChEBI" id="CHEBI:58210"/>
    </cofactor>
</comment>
<dbReference type="GO" id="GO:0016491">
    <property type="term" value="F:oxidoreductase activity"/>
    <property type="evidence" value="ECO:0007669"/>
    <property type="project" value="UniProtKB-KW"/>
</dbReference>
<dbReference type="Pfam" id="PF07992">
    <property type="entry name" value="Pyr_redox_2"/>
    <property type="match status" value="1"/>
</dbReference>
<evidence type="ECO:0000256" key="6">
    <source>
        <dbReference type="ARBA" id="ARBA00022723"/>
    </source>
</evidence>
<keyword evidence="7" id="KW-0560">Oxidoreductase</keyword>
<dbReference type="PANTHER" id="PTHR42917:SF2">
    <property type="entry name" value="2,4-DIENOYL-COA REDUCTASE [(2E)-ENOYL-COA-PRODUCING]"/>
    <property type="match status" value="1"/>
</dbReference>
<evidence type="ECO:0000256" key="5">
    <source>
        <dbReference type="ARBA" id="ARBA00022643"/>
    </source>
</evidence>
<dbReference type="GO" id="GO:0046872">
    <property type="term" value="F:metal ion binding"/>
    <property type="evidence" value="ECO:0007669"/>
    <property type="project" value="UniProtKB-KW"/>
</dbReference>
<name>A0A7X2N350_9FIRM</name>
<dbReference type="InterPro" id="IPR001155">
    <property type="entry name" value="OxRdtase_FMN_N"/>
</dbReference>
<dbReference type="GO" id="GO:0010181">
    <property type="term" value="F:FMN binding"/>
    <property type="evidence" value="ECO:0007669"/>
    <property type="project" value="InterPro"/>
</dbReference>
<dbReference type="Proteomes" id="UP000470082">
    <property type="component" value="Unassembled WGS sequence"/>
</dbReference>
<dbReference type="SUPFAM" id="SSF51395">
    <property type="entry name" value="FMN-linked oxidoreductases"/>
    <property type="match status" value="1"/>
</dbReference>
<feature type="domain" description="NADH:flavin oxidoreductase/NADH oxidase N-terminal" evidence="10">
    <location>
        <begin position="5"/>
        <end position="337"/>
    </location>
</feature>
<dbReference type="InterPro" id="IPR051793">
    <property type="entry name" value="NADH:flavin_oxidoreductase"/>
</dbReference>
<organism evidence="12 13">
    <name type="scientific">Floccifex porci</name>
    <dbReference type="NCBI Taxonomy" id="2606629"/>
    <lineage>
        <taxon>Bacteria</taxon>
        <taxon>Bacillati</taxon>
        <taxon>Bacillota</taxon>
        <taxon>Erysipelotrichia</taxon>
        <taxon>Erysipelotrichales</taxon>
        <taxon>Erysipelotrichaceae</taxon>
        <taxon>Floccifex</taxon>
    </lineage>
</organism>
<reference evidence="12 13" key="1">
    <citation type="submission" date="2019-08" db="EMBL/GenBank/DDBJ databases">
        <title>In-depth cultivation of the pig gut microbiome towards novel bacterial diversity and tailored functional studies.</title>
        <authorList>
            <person name="Wylensek D."/>
            <person name="Hitch T.C.A."/>
            <person name="Clavel T."/>
        </authorList>
    </citation>
    <scope>NUCLEOTIDE SEQUENCE [LARGE SCALE GENOMIC DNA]</scope>
    <source>
        <strain evidence="12 13">LKV-178-WT-2G</strain>
    </source>
</reference>
<evidence type="ECO:0000313" key="12">
    <source>
        <dbReference type="EMBL" id="MSS01571.1"/>
    </source>
</evidence>
<dbReference type="GO" id="GO:0051536">
    <property type="term" value="F:iron-sulfur cluster binding"/>
    <property type="evidence" value="ECO:0007669"/>
    <property type="project" value="UniProtKB-KW"/>
</dbReference>
<dbReference type="AlphaFoldDB" id="A0A7X2N350"/>
<keyword evidence="5" id="KW-0288">FMN</keyword>
<evidence type="ECO:0000259" key="10">
    <source>
        <dbReference type="Pfam" id="PF00724"/>
    </source>
</evidence>
<keyword evidence="13" id="KW-1185">Reference proteome</keyword>
<dbReference type="InterPro" id="IPR023753">
    <property type="entry name" value="FAD/NAD-binding_dom"/>
</dbReference>
<dbReference type="PRINTS" id="PR00368">
    <property type="entry name" value="FADPNR"/>
</dbReference>